<feature type="compositionally biased region" description="Polar residues" evidence="1">
    <location>
        <begin position="124"/>
        <end position="137"/>
    </location>
</feature>
<keyword evidence="2" id="KW-0472">Membrane</keyword>
<keyword evidence="4" id="KW-1185">Reference proteome</keyword>
<dbReference type="AlphaFoldDB" id="A0A5C3LWT4"/>
<gene>
    <name evidence="3" type="ORF">BDQ12DRAFT_750546</name>
</gene>
<dbReference type="EMBL" id="ML213607">
    <property type="protein sequence ID" value="TFK37709.1"/>
    <property type="molecule type" value="Genomic_DNA"/>
</dbReference>
<sequence length="151" mass="16588">MAEFTNPHIQDFLISLSILADAASVVVVASFAVTMKQLTSLRAEQRNIPTTPNGFDDHRPIRVVRVSASAYAVIKIISASVKLAFTSKSFGTFNLGEIILYSVALIMIQLAPRRIKREFERQKQPNTASLPLHTVSNAPAVDPPTTLEEKL</sequence>
<proteinExistence type="predicted"/>
<evidence type="ECO:0000313" key="3">
    <source>
        <dbReference type="EMBL" id="TFK37709.1"/>
    </source>
</evidence>
<evidence type="ECO:0000313" key="4">
    <source>
        <dbReference type="Proteomes" id="UP000308652"/>
    </source>
</evidence>
<name>A0A5C3LWT4_9AGAR</name>
<keyword evidence="2" id="KW-0812">Transmembrane</keyword>
<accession>A0A5C3LWT4</accession>
<protein>
    <submittedName>
        <fullName evidence="3">Uncharacterized protein</fullName>
    </submittedName>
</protein>
<feature type="region of interest" description="Disordered" evidence="1">
    <location>
        <begin position="122"/>
        <end position="151"/>
    </location>
</feature>
<organism evidence="3 4">
    <name type="scientific">Crucibulum laeve</name>
    <dbReference type="NCBI Taxonomy" id="68775"/>
    <lineage>
        <taxon>Eukaryota</taxon>
        <taxon>Fungi</taxon>
        <taxon>Dikarya</taxon>
        <taxon>Basidiomycota</taxon>
        <taxon>Agaricomycotina</taxon>
        <taxon>Agaricomycetes</taxon>
        <taxon>Agaricomycetidae</taxon>
        <taxon>Agaricales</taxon>
        <taxon>Agaricineae</taxon>
        <taxon>Nidulariaceae</taxon>
        <taxon>Crucibulum</taxon>
    </lineage>
</organism>
<reference evidence="3 4" key="1">
    <citation type="journal article" date="2019" name="Nat. Ecol. Evol.">
        <title>Megaphylogeny resolves global patterns of mushroom evolution.</title>
        <authorList>
            <person name="Varga T."/>
            <person name="Krizsan K."/>
            <person name="Foldi C."/>
            <person name="Dima B."/>
            <person name="Sanchez-Garcia M."/>
            <person name="Sanchez-Ramirez S."/>
            <person name="Szollosi G.J."/>
            <person name="Szarkandi J.G."/>
            <person name="Papp V."/>
            <person name="Albert L."/>
            <person name="Andreopoulos W."/>
            <person name="Angelini C."/>
            <person name="Antonin V."/>
            <person name="Barry K.W."/>
            <person name="Bougher N.L."/>
            <person name="Buchanan P."/>
            <person name="Buyck B."/>
            <person name="Bense V."/>
            <person name="Catcheside P."/>
            <person name="Chovatia M."/>
            <person name="Cooper J."/>
            <person name="Damon W."/>
            <person name="Desjardin D."/>
            <person name="Finy P."/>
            <person name="Geml J."/>
            <person name="Haridas S."/>
            <person name="Hughes K."/>
            <person name="Justo A."/>
            <person name="Karasinski D."/>
            <person name="Kautmanova I."/>
            <person name="Kiss B."/>
            <person name="Kocsube S."/>
            <person name="Kotiranta H."/>
            <person name="LaButti K.M."/>
            <person name="Lechner B.E."/>
            <person name="Liimatainen K."/>
            <person name="Lipzen A."/>
            <person name="Lukacs Z."/>
            <person name="Mihaltcheva S."/>
            <person name="Morgado L.N."/>
            <person name="Niskanen T."/>
            <person name="Noordeloos M.E."/>
            <person name="Ohm R.A."/>
            <person name="Ortiz-Santana B."/>
            <person name="Ovrebo C."/>
            <person name="Racz N."/>
            <person name="Riley R."/>
            <person name="Savchenko A."/>
            <person name="Shiryaev A."/>
            <person name="Soop K."/>
            <person name="Spirin V."/>
            <person name="Szebenyi C."/>
            <person name="Tomsovsky M."/>
            <person name="Tulloss R.E."/>
            <person name="Uehling J."/>
            <person name="Grigoriev I.V."/>
            <person name="Vagvolgyi C."/>
            <person name="Papp T."/>
            <person name="Martin F.M."/>
            <person name="Miettinen O."/>
            <person name="Hibbett D.S."/>
            <person name="Nagy L.G."/>
        </authorList>
    </citation>
    <scope>NUCLEOTIDE SEQUENCE [LARGE SCALE GENOMIC DNA]</scope>
    <source>
        <strain evidence="3 4">CBS 166.37</strain>
    </source>
</reference>
<evidence type="ECO:0000256" key="2">
    <source>
        <dbReference type="SAM" id="Phobius"/>
    </source>
</evidence>
<feature type="transmembrane region" description="Helical" evidence="2">
    <location>
        <begin position="12"/>
        <end position="33"/>
    </location>
</feature>
<keyword evidence="2" id="KW-1133">Transmembrane helix</keyword>
<evidence type="ECO:0000256" key="1">
    <source>
        <dbReference type="SAM" id="MobiDB-lite"/>
    </source>
</evidence>
<feature type="transmembrane region" description="Helical" evidence="2">
    <location>
        <begin position="91"/>
        <end position="111"/>
    </location>
</feature>
<dbReference type="Proteomes" id="UP000308652">
    <property type="component" value="Unassembled WGS sequence"/>
</dbReference>